<evidence type="ECO:0000313" key="4">
    <source>
        <dbReference type="Proteomes" id="UP000176087"/>
    </source>
</evidence>
<dbReference type="PATRIC" id="fig|933944.5.peg.2630"/>
<dbReference type="InterPro" id="IPR000415">
    <property type="entry name" value="Nitroreductase-like"/>
</dbReference>
<dbReference type="EMBL" id="LJGT01000036">
    <property type="protein sequence ID" value="OEU93491.1"/>
    <property type="molecule type" value="Genomic_DNA"/>
</dbReference>
<dbReference type="Pfam" id="PF00881">
    <property type="entry name" value="Nitroreductase"/>
    <property type="match status" value="1"/>
</dbReference>
<feature type="compositionally biased region" description="Low complexity" evidence="1">
    <location>
        <begin position="309"/>
        <end position="330"/>
    </location>
</feature>
<dbReference type="GO" id="GO:0016491">
    <property type="term" value="F:oxidoreductase activity"/>
    <property type="evidence" value="ECO:0007669"/>
    <property type="project" value="InterPro"/>
</dbReference>
<dbReference type="AlphaFoldDB" id="A0A1E7JU66"/>
<dbReference type="RefSeq" id="WP_070012656.1">
    <property type="nucleotide sequence ID" value="NZ_LJGS01000043.1"/>
</dbReference>
<reference evidence="3 4" key="1">
    <citation type="journal article" date="2016" name="Front. Microbiol.">
        <title>Comparative Genomics Analysis of Streptomyces Species Reveals Their Adaptation to the Marine Environment and Their Diversity at the Genomic Level.</title>
        <authorList>
            <person name="Tian X."/>
            <person name="Zhang Z."/>
            <person name="Yang T."/>
            <person name="Chen M."/>
            <person name="Li J."/>
            <person name="Chen F."/>
            <person name="Yang J."/>
            <person name="Li W."/>
            <person name="Zhang B."/>
            <person name="Zhang Z."/>
            <person name="Wu J."/>
            <person name="Zhang C."/>
            <person name="Long L."/>
            <person name="Xiao J."/>
        </authorList>
    </citation>
    <scope>NUCLEOTIDE SEQUENCE [LARGE SCALE GENOMIC DNA]</scope>
    <source>
        <strain evidence="3 4">SCSIO 10390</strain>
    </source>
</reference>
<sequence length="537" mass="58239">MGYARDYADAIKHRARVPMEPADFVPDWADRPRKGKHYPRAGTFPLPRTGFPGTAGAAAGCLPGEAPQAEGRFTLPALSGMLQDTCGLVGRRLGVQANTDLAALPHYTQTNWSRGVASGGGLYPVSVYWVNGPSGPLTPGVHYYASQRHAMQRLLTGDVSGRVREAAGCGGPGPETDQFLVLGVKYWQNSFKYNSFSFHVVSMDIGTVLQSWRMWARSRGLSVEPLMWFDEPQLNRLLGLREQQEGVFAVVPLRWDEAGPAGESRPLEQPGEHRDDVRVPHTDVELSRRVLGFGILERVRAATAEDSASRPAPGALAPAGARPLPDTGDPLPLPPPRTEPVTMREALRRRRSSFGRFDARRPLGARQLGTALAASAAVTLETDAEPPGGAQLLKLYAFVNHVEDIEPGAYEYDPAAHALRLVAGGPHGEFLQRNYFLANYNLEQSGAVLVPAVRTTAVLDAVGDRGYRLYGAATGAVSQAFYTVCTAMGLGAGVALGFDNVSYIERLRLERTGETPLLIMPLGHERPRPADFRYEIA</sequence>
<dbReference type="STRING" id="933944.AN215_01395"/>
<organism evidence="3 4">
    <name type="scientific">Streptomyces abyssalis</name>
    <dbReference type="NCBI Taxonomy" id="933944"/>
    <lineage>
        <taxon>Bacteria</taxon>
        <taxon>Bacillati</taxon>
        <taxon>Actinomycetota</taxon>
        <taxon>Actinomycetes</taxon>
        <taxon>Kitasatosporales</taxon>
        <taxon>Streptomycetaceae</taxon>
        <taxon>Streptomyces</taxon>
    </lineage>
</organism>
<name>A0A1E7JU66_9ACTN</name>
<evidence type="ECO:0000313" key="3">
    <source>
        <dbReference type="EMBL" id="OEU93491.1"/>
    </source>
</evidence>
<dbReference type="SUPFAM" id="SSF55469">
    <property type="entry name" value="FMN-dependent nitroreductase-like"/>
    <property type="match status" value="2"/>
</dbReference>
<evidence type="ECO:0000259" key="2">
    <source>
        <dbReference type="Pfam" id="PF00881"/>
    </source>
</evidence>
<dbReference type="Gene3D" id="3.40.109.10">
    <property type="entry name" value="NADH Oxidase"/>
    <property type="match status" value="2"/>
</dbReference>
<dbReference type="OrthoDB" id="9801593at2"/>
<feature type="region of interest" description="Disordered" evidence="1">
    <location>
        <begin position="303"/>
        <end position="339"/>
    </location>
</feature>
<dbReference type="Proteomes" id="UP000176087">
    <property type="component" value="Unassembled WGS sequence"/>
</dbReference>
<dbReference type="InterPro" id="IPR052544">
    <property type="entry name" value="Bacteriocin_Proc_Enz"/>
</dbReference>
<dbReference type="PANTHER" id="PTHR43745">
    <property type="entry name" value="NITROREDUCTASE MJ1384-RELATED"/>
    <property type="match status" value="1"/>
</dbReference>
<protein>
    <submittedName>
        <fullName evidence="3">Nitroreductase</fullName>
    </submittedName>
</protein>
<proteinExistence type="predicted"/>
<evidence type="ECO:0000256" key="1">
    <source>
        <dbReference type="SAM" id="MobiDB-lite"/>
    </source>
</evidence>
<accession>A0A1E7JU66</accession>
<keyword evidence="4" id="KW-1185">Reference proteome</keyword>
<dbReference type="PANTHER" id="PTHR43745:SF2">
    <property type="entry name" value="NITROREDUCTASE MJ1384-RELATED"/>
    <property type="match status" value="1"/>
</dbReference>
<comment type="caution">
    <text evidence="3">The sequence shown here is derived from an EMBL/GenBank/DDBJ whole genome shotgun (WGS) entry which is preliminary data.</text>
</comment>
<dbReference type="InterPro" id="IPR029479">
    <property type="entry name" value="Nitroreductase"/>
</dbReference>
<feature type="domain" description="Nitroreductase" evidence="2">
    <location>
        <begin position="387"/>
        <end position="524"/>
    </location>
</feature>
<gene>
    <name evidence="3" type="ORF">AN215_01395</name>
</gene>